<name>A0A915EFU3_9BILA</name>
<dbReference type="Proteomes" id="UP000887574">
    <property type="component" value="Unplaced"/>
</dbReference>
<reference evidence="2" key="1">
    <citation type="submission" date="2022-11" db="UniProtKB">
        <authorList>
            <consortium name="WormBaseParasite"/>
        </authorList>
    </citation>
    <scope>IDENTIFICATION</scope>
</reference>
<protein>
    <submittedName>
        <fullName evidence="2">Uncharacterized protein</fullName>
    </submittedName>
</protein>
<sequence length="244" mass="28598">MACETCLELCPGHPAVVRLLKDIREYEKRSDFSQFRTLFVYRLRIPSNIILTAMDSESSRSTSMKMLWNAFVRMSGSFRELFDGLVKAKEVALHNVKGVDDALFSHALNNFSCFRNSWTLDLCDHLQKSDKPLVIEVGALLSFLHNYIDRPRCLIIDYRSLDIEIEMLWDMLVERFMRETEKRPFRLEVRCPHKLLKPKDRYKRNLKTSEMLEIRTDLPNVFAGEPDVSKVTYGFILGVRRLKL</sequence>
<evidence type="ECO:0000313" key="2">
    <source>
        <dbReference type="WBParaSite" id="jg5434"/>
    </source>
</evidence>
<evidence type="ECO:0000313" key="1">
    <source>
        <dbReference type="Proteomes" id="UP000887574"/>
    </source>
</evidence>
<accession>A0A915EFU3</accession>
<proteinExistence type="predicted"/>
<organism evidence="1 2">
    <name type="scientific">Ditylenchus dipsaci</name>
    <dbReference type="NCBI Taxonomy" id="166011"/>
    <lineage>
        <taxon>Eukaryota</taxon>
        <taxon>Metazoa</taxon>
        <taxon>Ecdysozoa</taxon>
        <taxon>Nematoda</taxon>
        <taxon>Chromadorea</taxon>
        <taxon>Rhabditida</taxon>
        <taxon>Tylenchina</taxon>
        <taxon>Tylenchomorpha</taxon>
        <taxon>Sphaerularioidea</taxon>
        <taxon>Anguinidae</taxon>
        <taxon>Anguininae</taxon>
        <taxon>Ditylenchus</taxon>
    </lineage>
</organism>
<dbReference type="WBParaSite" id="jg5434">
    <property type="protein sequence ID" value="jg5434"/>
    <property type="gene ID" value="jg5434"/>
</dbReference>
<keyword evidence="1" id="KW-1185">Reference proteome</keyword>
<dbReference type="AlphaFoldDB" id="A0A915EFU3"/>